<dbReference type="Pfam" id="PF09601">
    <property type="entry name" value="DUF2459"/>
    <property type="match status" value="1"/>
</dbReference>
<dbReference type="OrthoDB" id="211174at2"/>
<dbReference type="InterPro" id="IPR011727">
    <property type="entry name" value="CHP02117"/>
</dbReference>
<keyword evidence="1" id="KW-1133">Transmembrane helix</keyword>
<proteinExistence type="predicted"/>
<name>A0A2T5J567_9SPHI</name>
<dbReference type="EMBL" id="QAOQ01000010">
    <property type="protein sequence ID" value="PTQ92968.1"/>
    <property type="molecule type" value="Genomic_DNA"/>
</dbReference>
<accession>A0A2T5J567</accession>
<feature type="transmembrane region" description="Helical" evidence="1">
    <location>
        <begin position="12"/>
        <end position="32"/>
    </location>
</feature>
<dbReference type="RefSeq" id="WP_107831328.1">
    <property type="nucleotide sequence ID" value="NZ_CP160205.1"/>
</dbReference>
<evidence type="ECO:0000313" key="3">
    <source>
        <dbReference type="Proteomes" id="UP000244168"/>
    </source>
</evidence>
<dbReference type="NCBIfam" id="TIGR02117">
    <property type="entry name" value="chp_urease_rgn"/>
    <property type="match status" value="1"/>
</dbReference>
<dbReference type="AlphaFoldDB" id="A0A2T5J567"/>
<keyword evidence="3" id="KW-1185">Reference proteome</keyword>
<dbReference type="Proteomes" id="UP000244168">
    <property type="component" value="Unassembled WGS sequence"/>
</dbReference>
<gene>
    <name evidence="2" type="ORF">C8P68_110100</name>
</gene>
<reference evidence="2 3" key="1">
    <citation type="submission" date="2018-04" db="EMBL/GenBank/DDBJ databases">
        <title>Genomic Encyclopedia of Archaeal and Bacterial Type Strains, Phase II (KMG-II): from individual species to whole genera.</title>
        <authorList>
            <person name="Goeker M."/>
        </authorList>
    </citation>
    <scope>NUCLEOTIDE SEQUENCE [LARGE SCALE GENOMIC DNA]</scope>
    <source>
        <strain evidence="2 3">DSM 26809</strain>
    </source>
</reference>
<protein>
    <submittedName>
        <fullName evidence="2">Uncharacterized protein (TIGR02117 family)</fullName>
    </submittedName>
</protein>
<keyword evidence="1" id="KW-0472">Membrane</keyword>
<keyword evidence="1" id="KW-0812">Transmembrane</keyword>
<sequence>MRYLKLILSIIRKIITGFFAFVLSYLFIAMVLSEIPVNRNHLKGHDIAIYILTNGDHTDVVLPVKTSLIDWSRQVKFAHTISQDTAFKYVALGWGDKGFYLNTPTWAQLKFSVAFKAATGLSTAAIHATFYKEMHESKRCVKIWIDKAQYQKMIAYINSSFILDKSGQPLNIKTNAQYGRNDAFYDAKRVYSIFYTCNTWANGALKAAGIRACLWTPFDRGIFYQYSK</sequence>
<organism evidence="2 3">
    <name type="scientific">Mucilaginibacter yixingensis</name>
    <dbReference type="NCBI Taxonomy" id="1295612"/>
    <lineage>
        <taxon>Bacteria</taxon>
        <taxon>Pseudomonadati</taxon>
        <taxon>Bacteroidota</taxon>
        <taxon>Sphingobacteriia</taxon>
        <taxon>Sphingobacteriales</taxon>
        <taxon>Sphingobacteriaceae</taxon>
        <taxon>Mucilaginibacter</taxon>
    </lineage>
</organism>
<evidence type="ECO:0000313" key="2">
    <source>
        <dbReference type="EMBL" id="PTQ92968.1"/>
    </source>
</evidence>
<evidence type="ECO:0000256" key="1">
    <source>
        <dbReference type="SAM" id="Phobius"/>
    </source>
</evidence>
<comment type="caution">
    <text evidence="2">The sequence shown here is derived from an EMBL/GenBank/DDBJ whole genome shotgun (WGS) entry which is preliminary data.</text>
</comment>